<feature type="region of interest" description="Disordered" evidence="1">
    <location>
        <begin position="18"/>
        <end position="69"/>
    </location>
</feature>
<keyword evidence="3" id="KW-1185">Reference proteome</keyword>
<reference evidence="2" key="1">
    <citation type="submission" date="2022-11" db="EMBL/GenBank/DDBJ databases">
        <title>Centuries of genome instability and evolution in soft-shell clam transmissible cancer (bioRxiv).</title>
        <authorList>
            <person name="Hart S.F.M."/>
            <person name="Yonemitsu M.A."/>
            <person name="Giersch R.M."/>
            <person name="Beal B.F."/>
            <person name="Arriagada G."/>
            <person name="Davis B.W."/>
            <person name="Ostrander E.A."/>
            <person name="Goff S.P."/>
            <person name="Metzger M.J."/>
        </authorList>
    </citation>
    <scope>NUCLEOTIDE SEQUENCE</scope>
    <source>
        <strain evidence="2">MELC-2E11</strain>
        <tissue evidence="2">Siphon/mantle</tissue>
    </source>
</reference>
<sequence length="770" mass="90339">MAKSAKERMQEYRRKIKENAQKYEKHKAADRERYKDKKERGVVKMVHDMTHREQRKCRRNWKKNSQIHRDRKKMYETALTSRLTPPTSPQELLNEKLKVKLKCQQRLTERYKKRFYRIKRKDSASEANEDEQEIEPRAYRLYETLVMNVRKWCSRSNSRLERRMLSNVIVGKRVLEKYGLGAYARSVLGISRRYMYRKGRSVRPAGVKSRMKTKVKAFLERDDNSRITSDKQATITRNGVKMQKRLLNGDLINIYKKYESEGNKISYSMFCKLRPFWIVKPTEKDRDTCLCKLYENLNYKIQTSYKENMVHSKDANVLINEIVCTQENKECMYRECRQCEDKQLSCENADGKQVLWNMWKNQRIDKEKDGKKTVVNKTVKEKVQGTKETLADELNKELSRACRHVFNIRHQYKSLKYLQQKMTHEEIMVHIDFSENYNTKYANEIQSVHFGASKQQISLHTGIAYLGDDKVSFCSVSDCLKHGPAAIWAHLAPVITYLKTRKRFSVIHFVTGPTTQYRNKLNFYLCSTKVFDYGCTLSTWNFLEAAHGKGAADGVGAAVKRAADRQVHTYQKDITSGMEFVANVQQCSSVMMFYVEEQSILELESQLPTSLKPLTDTMKIHQLITDNRSEIAHRVVSCFCRHPVICSCFSLTRVLFPEYVLQLEPDVEQKEDMDERLIGRYCIIDYDGLPYPGLILDIDEEGAEVSAMCRIGANRFFWPLVEDRLWYGKEKIVALLETEPELVTKRHRKLDDSMWKHICDKLGLDNKGKK</sequence>
<proteinExistence type="predicted"/>
<evidence type="ECO:0000313" key="2">
    <source>
        <dbReference type="EMBL" id="WAR24778.1"/>
    </source>
</evidence>
<accession>A0ABY7FRC5</accession>
<protein>
    <submittedName>
        <fullName evidence="2">Uncharacterized protein</fullName>
    </submittedName>
</protein>
<feature type="compositionally biased region" description="Basic residues" evidence="1">
    <location>
        <begin position="53"/>
        <end position="69"/>
    </location>
</feature>
<evidence type="ECO:0000256" key="1">
    <source>
        <dbReference type="SAM" id="MobiDB-lite"/>
    </source>
</evidence>
<dbReference type="Proteomes" id="UP001164746">
    <property type="component" value="Chromosome 13"/>
</dbReference>
<dbReference type="PANTHER" id="PTHR46601">
    <property type="entry name" value="ULP_PROTEASE DOMAIN-CONTAINING PROTEIN"/>
    <property type="match status" value="1"/>
</dbReference>
<dbReference type="EMBL" id="CP111024">
    <property type="protein sequence ID" value="WAR24778.1"/>
    <property type="molecule type" value="Genomic_DNA"/>
</dbReference>
<feature type="compositionally biased region" description="Basic and acidic residues" evidence="1">
    <location>
        <begin position="18"/>
        <end position="52"/>
    </location>
</feature>
<gene>
    <name evidence="2" type="ORF">MAR_038447</name>
</gene>
<dbReference type="PANTHER" id="PTHR46601:SF2">
    <property type="entry name" value="UBIQUITIN-LIKE PROTEASE FAMILY PROFILE DOMAIN-CONTAINING PROTEIN"/>
    <property type="match status" value="1"/>
</dbReference>
<organism evidence="2 3">
    <name type="scientific">Mya arenaria</name>
    <name type="common">Soft-shell clam</name>
    <dbReference type="NCBI Taxonomy" id="6604"/>
    <lineage>
        <taxon>Eukaryota</taxon>
        <taxon>Metazoa</taxon>
        <taxon>Spiralia</taxon>
        <taxon>Lophotrochozoa</taxon>
        <taxon>Mollusca</taxon>
        <taxon>Bivalvia</taxon>
        <taxon>Autobranchia</taxon>
        <taxon>Heteroconchia</taxon>
        <taxon>Euheterodonta</taxon>
        <taxon>Imparidentia</taxon>
        <taxon>Neoheterodontei</taxon>
        <taxon>Myida</taxon>
        <taxon>Myoidea</taxon>
        <taxon>Myidae</taxon>
        <taxon>Mya</taxon>
    </lineage>
</organism>
<name>A0ABY7FRC5_MYAAR</name>
<evidence type="ECO:0000313" key="3">
    <source>
        <dbReference type="Proteomes" id="UP001164746"/>
    </source>
</evidence>